<feature type="compositionally biased region" description="Low complexity" evidence="1">
    <location>
        <begin position="1913"/>
        <end position="1923"/>
    </location>
</feature>
<sequence length="2418" mass="274882">MVLNTKTVIRYLFAIFAFVLFFEKNAFSQSETGNNADVNAGNEPVEDSLEVQKPVSPYRPTYEPKDRYGDPFTNKETASPLFLDKPSNYKIDYDIDTANNYTIYENVGEMDYRPPAFMSFEEYSYLKELEMLKQYWQQRSAGLDGESAVSGRRLIPPIYISPVFDRIFGGSYVDIQPNGYVNLDFGGRWQRTHNPSLSLAQQKTGGFEFDMQMSMNLVGTVGEKLKVTANFDNNNAFDFQNDMKVEYTGFDEEIIKKIEVGNVSLGVNNSLINGAQNLFGLKTQLQFGRLYVTAVAATQRGKTESVSINANGDAQGRNFEIRVSDYDENRHFFLGHFFKDHYNEDNGWLKGYPQVTSGLTIKRLNVYLINNNNTATSLRKIVAFTDLAEADSLVNSGFNPRRNGAPTDNKNNDIFQRVQNDPSARDESTVHTALQSMGMESEVDYLYVNSARKLERTEYYINERLGYVSLNRRLQNNEMLAVGYEYTYYGPGGNGIYTVGELEEDLTSGSDTKIMFLKLLKPRKIDTQVHTWHLMMKNVYSMNVSEIKKDGFELKVLYRDDRSGITNPTLQEGAQTKGQQLVHLMGADELNQNGDRTGGDGLFDYVENVTVIKDQGLIVFPRLEPFGKDFEELFVDGEEALVSKYVYDDLYTKPKAEAELNTNKNKFLISGKVSGSGASNEITLPGINIAENSVVVMAGGTRLVEGTDYRVDYNLGKVTILNPSVMNSGKEITVTYEKSDLFNFQSRTLLGTRLDYVFSDDFNIGATLLYLNERPAVSRIGVGEETLRNVKYGFDVNYKTESRFLTRMMDALPVVSTKEMSYFQFNGEFAQLIPGTSNKVNGEGTAYIDDFEGTAIPYSLGSSPQSWKLASTPKTAVKNKFNHEEMGLPFNYKRAKVSWFIIDNIFYRNSSSQKPGNITSDDLENHYVRSVQPQEIYPNRDKDVINNNLPVFNIAYFPSERGPNNYTPVLDQNGLLNNPEDNWGGIMRAITNEVDFDKSNIEYIEFWMMDPFITGVNGVVKDGIFNQNNTTGGHLVFNLGAVSEDRLKDNRHSYENGLSPDGSSDGMDESGDFRVPKNGLALTPGFDNNTAARQYQDVGLDGYWDEEERRVYVDFLNAHQGKSYYNELLLDPSGDNFSYFLGADHDENDHKIIRRYKDFNQEDGNSPVGGANSYTQTPDNEDIDNDNTISNTEDFYEYVIDLKPGKLDESHKYIVGKQNTNGADWYLFRIPIRKPDNRFGNINGYKNIRFIRTYLTQFKQPVVLRMVDMKFVGAQWRGMNQEYQGGDVVQPSQEKTIEISVVNLEDNPEYVLPPGIERDYDNTSAITRQNNEQSMQLCVQDMPPNTVEAAYKNVSLDLVNYGRVKMFLHAHSPGDEVYNKDPMGNRADGTGYSDVKAFLRFGTDFDRNYYEIEVPLKMTLESSMIPGADPYIIWPEENNIDISFNELYELKSIRDRSDTGYDLPFSQEKQRDDGSYYKLTIVGRPQISTLETIMIGMKNPAGTMPAKKNLCLWANELRVTDFDSEAGWAANARMTTKLADVATVNASTQYVSSGFGTIQQRVSERTREESLSYDVNATVNLDKFGPDRLGFKIPMYVSYEKSVVTPKYDPYDNDIPLKAVLNSFDTEGERQDYLSLVQDRTQRRAINFSNVRKEKRKEDAVSRFFDIENFTMSFAYSEINRTSYNVAGYNFKDYRGTLTYNYNPQGLSVEPFKNIGFLQSPFLQLIRDFNFSPVPSSIGFTADIDRRYVETQLREADNSLSAATYEKYFYFNRNYNLRWDLSKGLSMNYNSRVNSVVDEPEGAIDSREDRDEIISNLLSFGRMQNFDQQIALNYRLPLDKTPLTDWTNVDASYAVGYTWQSGPINQDPEFDFGHTIQNNRQYGITGKLDFVKLYNKNKYLKSINAKKRRRTSSRSNSIRKTSTAAKDSTENKSSITDSKTFKGAARFLMMLRSINVNYNVNEGTLLPGFNKRAYLFGADSSFSAPGWDFILGSQDPNIRYDAARNGWVVDNPNLATPFTQTRNIDLNIKTNIEPVKNFRIKLDFRKQSGSSYQEIFRADTLGNYSSLSPSRSGNYMISFMPIRTAFVKSGTTSATFEEFERNLDIIERRQNELQESSENEIFGNKHQDVLIPAFLAAYTGKSAESANLSPFPRFPMPNWDINYSGLRDIPALSKIFSSINIKHAYMGTYSVSSFTSNLIYTEQEGGGASMIDMSKTVEDYPRPTLTKEVQVDDGNGNLETKQMWMPVYTIDQVVISERFQPLIGIDLRTKSKISARVEYSLERNVALSISNAQVAEMNSNDISFDFGYTKAGLKLPFKFGGRTVVLDNDLTLRMKFTVRDTQSVQRRIKEGEGESVEEDVITSGNVNYQVRPTLSYLVNQRLNLQMYYEHTINEPKVSQQFKRTTSSFGVQVRFSLAQ</sequence>
<evidence type="ECO:0000313" key="3">
    <source>
        <dbReference type="EMBL" id="MDR6237734.1"/>
    </source>
</evidence>
<dbReference type="RefSeq" id="WP_309937203.1">
    <property type="nucleotide sequence ID" value="NZ_AP025305.1"/>
</dbReference>
<evidence type="ECO:0000256" key="1">
    <source>
        <dbReference type="SAM" id="MobiDB-lite"/>
    </source>
</evidence>
<dbReference type="InterPro" id="IPR026377">
    <property type="entry name" value="Cell_surface_SprA"/>
</dbReference>
<dbReference type="InterPro" id="IPR025684">
    <property type="entry name" value="SprA_N_dom"/>
</dbReference>
<feature type="region of interest" description="Disordered" evidence="1">
    <location>
        <begin position="1905"/>
        <end position="1935"/>
    </location>
</feature>
<accession>A0AAE3XKL7</accession>
<proteinExistence type="predicted"/>
<dbReference type="EMBL" id="JAVDQD010000001">
    <property type="protein sequence ID" value="MDR6237734.1"/>
    <property type="molecule type" value="Genomic_DNA"/>
</dbReference>
<comment type="caution">
    <text evidence="3">The sequence shown here is derived from an EMBL/GenBank/DDBJ whole genome shotgun (WGS) entry which is preliminary data.</text>
</comment>
<feature type="region of interest" description="Disordered" evidence="1">
    <location>
        <begin position="32"/>
        <end position="70"/>
    </location>
</feature>
<feature type="region of interest" description="Disordered" evidence="1">
    <location>
        <begin position="1159"/>
        <end position="1188"/>
    </location>
</feature>
<dbReference type="NCBIfam" id="TIGR04189">
    <property type="entry name" value="surface_SprA"/>
    <property type="match status" value="1"/>
</dbReference>
<feature type="domain" description="Gliding motility protein SprA N-terminal" evidence="2">
    <location>
        <begin position="1112"/>
        <end position="1620"/>
    </location>
</feature>
<evidence type="ECO:0000313" key="4">
    <source>
        <dbReference type="Proteomes" id="UP001185092"/>
    </source>
</evidence>
<reference evidence="3" key="1">
    <citation type="submission" date="2023-07" db="EMBL/GenBank/DDBJ databases">
        <title>Genomic Encyclopedia of Type Strains, Phase IV (KMG-IV): sequencing the most valuable type-strain genomes for metagenomic binning, comparative biology and taxonomic classification.</title>
        <authorList>
            <person name="Goeker M."/>
        </authorList>
    </citation>
    <scope>NUCLEOTIDE SEQUENCE</scope>
    <source>
        <strain evidence="3">DSM 26174</strain>
    </source>
</reference>
<dbReference type="Pfam" id="PF14349">
    <property type="entry name" value="SprA_N"/>
    <property type="match status" value="2"/>
</dbReference>
<feature type="domain" description="Gliding motility protein SprA N-terminal" evidence="2">
    <location>
        <begin position="100"/>
        <end position="381"/>
    </location>
</feature>
<organism evidence="3 4">
    <name type="scientific">Aureibacter tunicatorum</name>
    <dbReference type="NCBI Taxonomy" id="866807"/>
    <lineage>
        <taxon>Bacteria</taxon>
        <taxon>Pseudomonadati</taxon>
        <taxon>Bacteroidota</taxon>
        <taxon>Cytophagia</taxon>
        <taxon>Cytophagales</taxon>
        <taxon>Persicobacteraceae</taxon>
        <taxon>Aureibacter</taxon>
    </lineage>
</organism>
<keyword evidence="4" id="KW-1185">Reference proteome</keyword>
<protein>
    <submittedName>
        <fullName evidence="3">Cell surface protein SprA</fullName>
    </submittedName>
</protein>
<dbReference type="Proteomes" id="UP001185092">
    <property type="component" value="Unassembled WGS sequence"/>
</dbReference>
<name>A0AAE3XKL7_9BACT</name>
<evidence type="ECO:0000259" key="2">
    <source>
        <dbReference type="Pfam" id="PF14349"/>
    </source>
</evidence>
<gene>
    <name evidence="3" type="ORF">HNQ88_000710</name>
</gene>